<evidence type="ECO:0000313" key="2">
    <source>
        <dbReference type="Proteomes" id="UP000237511"/>
    </source>
</evidence>
<reference evidence="1 2" key="1">
    <citation type="journal article" date="2014" name="Syst. Appl. Microbiol.">
        <title>Microsymbionts of Phaseolus vulgaris in acid and alkaline soils of Mexico.</title>
        <authorList>
            <person name="Verastegui-Valdes M.M."/>
            <person name="Zhang Y.J."/>
            <person name="Rivera-Orduna F.N."/>
            <person name="Cheng H.P."/>
            <person name="Sui X.H."/>
            <person name="Wang E.T."/>
        </authorList>
    </citation>
    <scope>NUCLEOTIDE SEQUENCE [LARGE SCALE GENOMIC DNA]</scope>
    <source>
        <strain evidence="1 2">FG01</strain>
    </source>
</reference>
<accession>A0A2S3YTQ9</accession>
<name>A0A2S3YTQ9_9HYPH</name>
<sequence>MVFFLFRNGDMKKPHRDVATHIRQVIATDYNVAFLRSLPVFRVRPELPKNIRVLLKRLHYVENAGK</sequence>
<dbReference type="Proteomes" id="UP000237511">
    <property type="component" value="Unassembled WGS sequence"/>
</dbReference>
<dbReference type="EMBL" id="LODU01000006">
    <property type="protein sequence ID" value="POH34985.1"/>
    <property type="molecule type" value="Genomic_DNA"/>
</dbReference>
<organism evidence="1 2">
    <name type="scientific">Sinorhizobium americanum</name>
    <dbReference type="NCBI Taxonomy" id="194963"/>
    <lineage>
        <taxon>Bacteria</taxon>
        <taxon>Pseudomonadati</taxon>
        <taxon>Pseudomonadota</taxon>
        <taxon>Alphaproteobacteria</taxon>
        <taxon>Hyphomicrobiales</taxon>
        <taxon>Rhizobiaceae</taxon>
        <taxon>Sinorhizobium/Ensifer group</taxon>
        <taxon>Sinorhizobium</taxon>
    </lineage>
</organism>
<evidence type="ECO:0000313" key="1">
    <source>
        <dbReference type="EMBL" id="POH34985.1"/>
    </source>
</evidence>
<comment type="caution">
    <text evidence="1">The sequence shown here is derived from an EMBL/GenBank/DDBJ whole genome shotgun (WGS) entry which is preliminary data.</text>
</comment>
<dbReference type="AlphaFoldDB" id="A0A2S3YTQ9"/>
<protein>
    <submittedName>
        <fullName evidence="1">Uncharacterized protein</fullName>
    </submittedName>
</protein>
<proteinExistence type="predicted"/>
<gene>
    <name evidence="1" type="ORF">ATY31_04305</name>
</gene>